<dbReference type="Proteomes" id="UP000630142">
    <property type="component" value="Unassembled WGS sequence"/>
</dbReference>
<dbReference type="PANTHER" id="PTHR11579">
    <property type="entry name" value="PROTEIN-L-ISOASPARTATE O-METHYLTRANSFERASE"/>
    <property type="match status" value="1"/>
</dbReference>
<sequence length="213" mass="22687">MVDGQVRTTDVTSLEIIDAMLAVPREDFVPARKRALSYIDEDLEIAPAIGGNPARFLMEASPFAKMVQMADIRANDFVLDVGTGTGYSAAILSRLASSVVALESDATLAEHATSALQHLGYDNVAVVTGTLNEGYPSQGPYDVIVVEGSVDEVPQVLLDQLKDHGRLVAVVGRGNSGSARLYVREAKAVSGRPVFNAAVQPLPGFEKPKAFQF</sequence>
<dbReference type="GO" id="GO:0004719">
    <property type="term" value="F:protein-L-isoaspartate (D-aspartate) O-methyltransferase activity"/>
    <property type="evidence" value="ECO:0007669"/>
    <property type="project" value="InterPro"/>
</dbReference>
<dbReference type="GO" id="GO:0005737">
    <property type="term" value="C:cytoplasm"/>
    <property type="evidence" value="ECO:0007669"/>
    <property type="project" value="TreeGrafter"/>
</dbReference>
<accession>A0A8J3DWP2</accession>
<keyword evidence="5" id="KW-1185">Reference proteome</keyword>
<dbReference type="InterPro" id="IPR029063">
    <property type="entry name" value="SAM-dependent_MTases_sf"/>
</dbReference>
<dbReference type="Gene3D" id="3.40.50.150">
    <property type="entry name" value="Vaccinia Virus protein VP39"/>
    <property type="match status" value="1"/>
</dbReference>
<dbReference type="PANTHER" id="PTHR11579:SF18">
    <property type="entry name" value="PROTEIN-L-ISOASPARTATE O-METHYLTRANSFERASE"/>
    <property type="match status" value="1"/>
</dbReference>
<evidence type="ECO:0000256" key="3">
    <source>
        <dbReference type="ARBA" id="ARBA00030757"/>
    </source>
</evidence>
<reference evidence="4" key="1">
    <citation type="journal article" date="2014" name="Int. J. Syst. Evol. Microbiol.">
        <title>Complete genome sequence of Corynebacterium casei LMG S-19264T (=DSM 44701T), isolated from a smear-ripened cheese.</title>
        <authorList>
            <consortium name="US DOE Joint Genome Institute (JGI-PGF)"/>
            <person name="Walter F."/>
            <person name="Albersmeier A."/>
            <person name="Kalinowski J."/>
            <person name="Ruckert C."/>
        </authorList>
    </citation>
    <scope>NUCLEOTIDE SEQUENCE</scope>
    <source>
        <strain evidence="4">KCTC 42249</strain>
    </source>
</reference>
<reference evidence="4" key="2">
    <citation type="submission" date="2020-09" db="EMBL/GenBank/DDBJ databases">
        <authorList>
            <person name="Sun Q."/>
            <person name="Kim S."/>
        </authorList>
    </citation>
    <scope>NUCLEOTIDE SEQUENCE</scope>
    <source>
        <strain evidence="4">KCTC 42249</strain>
    </source>
</reference>
<dbReference type="InterPro" id="IPR000682">
    <property type="entry name" value="PCMT"/>
</dbReference>
<dbReference type="CDD" id="cd02440">
    <property type="entry name" value="AdoMet_MTases"/>
    <property type="match status" value="1"/>
</dbReference>
<evidence type="ECO:0000256" key="2">
    <source>
        <dbReference type="ARBA" id="ARBA00013346"/>
    </source>
</evidence>
<evidence type="ECO:0000313" key="4">
    <source>
        <dbReference type="EMBL" id="GHD07972.1"/>
    </source>
</evidence>
<evidence type="ECO:0000313" key="5">
    <source>
        <dbReference type="Proteomes" id="UP000630142"/>
    </source>
</evidence>
<name>A0A8J3DWP2_9HYPH</name>
<dbReference type="SUPFAM" id="SSF53335">
    <property type="entry name" value="S-adenosyl-L-methionine-dependent methyltransferases"/>
    <property type="match status" value="1"/>
</dbReference>
<dbReference type="Pfam" id="PF01135">
    <property type="entry name" value="PCMT"/>
    <property type="match status" value="1"/>
</dbReference>
<dbReference type="EMBL" id="BMZQ01000001">
    <property type="protein sequence ID" value="GHD07972.1"/>
    <property type="molecule type" value="Genomic_DNA"/>
</dbReference>
<gene>
    <name evidence="4" type="ORF">GCM10016234_06990</name>
</gene>
<evidence type="ECO:0000256" key="1">
    <source>
        <dbReference type="ARBA" id="ARBA00005369"/>
    </source>
</evidence>
<dbReference type="AlphaFoldDB" id="A0A8J3DWP2"/>
<organism evidence="4 5">
    <name type="scientific">Tianweitania populi</name>
    <dbReference type="NCBI Taxonomy" id="1607949"/>
    <lineage>
        <taxon>Bacteria</taxon>
        <taxon>Pseudomonadati</taxon>
        <taxon>Pseudomonadota</taxon>
        <taxon>Alphaproteobacteria</taxon>
        <taxon>Hyphomicrobiales</taxon>
        <taxon>Phyllobacteriaceae</taxon>
        <taxon>Tianweitania</taxon>
    </lineage>
</organism>
<comment type="similarity">
    <text evidence="1">Belongs to the methyltransferase superfamily. L-isoaspartyl/D-aspartyl protein methyltransferase family.</text>
</comment>
<protein>
    <recommendedName>
        <fullName evidence="2">Protein-L-isoaspartate O-methyltransferase</fullName>
    </recommendedName>
    <alternativeName>
        <fullName evidence="3">Protein L-isoaspartyl methyltransferase</fullName>
    </alternativeName>
</protein>
<comment type="caution">
    <text evidence="4">The sequence shown here is derived from an EMBL/GenBank/DDBJ whole genome shotgun (WGS) entry which is preliminary data.</text>
</comment>
<proteinExistence type="inferred from homology"/>